<dbReference type="KEGG" id="ten:LPB136_03345"/>
<dbReference type="AlphaFoldDB" id="A0A1L3JMS1"/>
<accession>A0A1L3JMS1</accession>
<dbReference type="PANTHER" id="PTHR37947">
    <property type="entry name" value="BLL2462 PROTEIN"/>
    <property type="match status" value="1"/>
</dbReference>
<reference evidence="1 2" key="1">
    <citation type="submission" date="2016-11" db="EMBL/GenBank/DDBJ databases">
        <title>Tenacibaculum sp. LPB0136, isolated from marine environment.</title>
        <authorList>
            <person name="Kim E."/>
            <person name="Yi H."/>
        </authorList>
    </citation>
    <scope>NUCLEOTIDE SEQUENCE [LARGE SCALE GENOMIC DNA]</scope>
    <source>
        <strain evidence="1 2">LPB0136</strain>
    </source>
</reference>
<dbReference type="EMBL" id="CP018155">
    <property type="protein sequence ID" value="APG66393.1"/>
    <property type="molecule type" value="Genomic_DNA"/>
</dbReference>
<evidence type="ECO:0000313" key="2">
    <source>
        <dbReference type="Proteomes" id="UP000181898"/>
    </source>
</evidence>
<organism evidence="1 2">
    <name type="scientific">Tenacibaculum todarodis</name>
    <dbReference type="NCBI Taxonomy" id="1850252"/>
    <lineage>
        <taxon>Bacteria</taxon>
        <taxon>Pseudomonadati</taxon>
        <taxon>Bacteroidota</taxon>
        <taxon>Flavobacteriia</taxon>
        <taxon>Flavobacteriales</taxon>
        <taxon>Flavobacteriaceae</taxon>
        <taxon>Tenacibaculum</taxon>
    </lineage>
</organism>
<dbReference type="PANTHER" id="PTHR37947:SF1">
    <property type="entry name" value="BLL2462 PROTEIN"/>
    <property type="match status" value="1"/>
</dbReference>
<sequence>MFALKAFSLFVLSLLFINPKIKSEVTTIVKPVLSVLVDNSLSTKYFKQEENVNTLISTLKENKGLNDKFDVSLFSIGEHTQVLDSLSFNESKTNIEDGLQAVNSLYKDNIATTVLISDGNQTIGNDYEFTSTKQAVFPIVIGDTTQYKDVRISQLNVNKYSYIKNKFPVETLLYYEGNESVTTQFSIYSKGKTVFTQKVSFSPDKKTQTITANLTSSTEGQQYYTASVKKLKNEKNTKNNSKSFSVEVIDEQTKVLILTSVLHPDIGAFKKAIESNKQRKVDVQLIDNYKNQINDYQLVILYQPNNKFNSVFFQNTSNFMVVSGSKTDWNFINSQQLGFSKKAINQPEDYTAIYNNAFLTFLQKDIGFANFPPLEDKFGEVTITKPHQTLVYQKIAGIATEQPLIATFEETDKKYAVIFGENLWKWRSASFRQDNSFEYFDAFMGNLVQYVASTKKRNRLEVNTESLYPANSTINISAFYVDKNYQFDNRASLQLTFTNTDSKESKVVPFSLVNNSYQVELENVSTGNYTYKVTVTGENITKYGRFKVTDYQVEEQFTNSNHKKLQKLANKTGGKLFYGNQANNFIQELINNKNYYSTLKSVPKEQNLIDWKWILALAALLLSLEWFIRKYYGKI</sequence>
<keyword evidence="2" id="KW-1185">Reference proteome</keyword>
<evidence type="ECO:0008006" key="3">
    <source>
        <dbReference type="Google" id="ProtNLM"/>
    </source>
</evidence>
<protein>
    <recommendedName>
        <fullName evidence="3">VWA domain-containing protein</fullName>
    </recommendedName>
</protein>
<dbReference type="Proteomes" id="UP000181898">
    <property type="component" value="Chromosome"/>
</dbReference>
<proteinExistence type="predicted"/>
<dbReference type="SUPFAM" id="SSF53300">
    <property type="entry name" value="vWA-like"/>
    <property type="match status" value="1"/>
</dbReference>
<evidence type="ECO:0000313" key="1">
    <source>
        <dbReference type="EMBL" id="APG66393.1"/>
    </source>
</evidence>
<dbReference type="InterPro" id="IPR036465">
    <property type="entry name" value="vWFA_dom_sf"/>
</dbReference>
<dbReference type="STRING" id="1850252.LPB136_03345"/>
<gene>
    <name evidence="1" type="ORF">LPB136_03345</name>
</gene>
<name>A0A1L3JMS1_9FLAO</name>